<dbReference type="AlphaFoldDB" id="A0A6V8QNA1"/>
<evidence type="ECO:0000313" key="3">
    <source>
        <dbReference type="Proteomes" id="UP000517252"/>
    </source>
</evidence>
<comment type="caution">
    <text evidence="2">The sequence shown here is derived from an EMBL/GenBank/DDBJ whole genome shotgun (WGS) entry which is preliminary data.</text>
</comment>
<dbReference type="OrthoDB" id="10560802at2759"/>
<feature type="compositionally biased region" description="Low complexity" evidence="1">
    <location>
        <begin position="116"/>
        <end position="125"/>
    </location>
</feature>
<evidence type="ECO:0000256" key="1">
    <source>
        <dbReference type="SAM" id="MobiDB-lite"/>
    </source>
</evidence>
<name>A0A6V8QNA1_TRIAP</name>
<organism evidence="2 3">
    <name type="scientific">Trichoderma asperellum</name>
    <name type="common">Filamentous fungus</name>
    <dbReference type="NCBI Taxonomy" id="101201"/>
    <lineage>
        <taxon>Eukaryota</taxon>
        <taxon>Fungi</taxon>
        <taxon>Dikarya</taxon>
        <taxon>Ascomycota</taxon>
        <taxon>Pezizomycotina</taxon>
        <taxon>Sordariomycetes</taxon>
        <taxon>Hypocreomycetidae</taxon>
        <taxon>Hypocreales</taxon>
        <taxon>Hypocreaceae</taxon>
        <taxon>Trichoderma</taxon>
    </lineage>
</organism>
<reference evidence="2 3" key="1">
    <citation type="submission" date="2020-07" db="EMBL/GenBank/DDBJ databases">
        <title>Trichoderma asperellum IC-1 whole genome shotgun sequence.</title>
        <authorList>
            <person name="Kanamasa S."/>
            <person name="Takahashi H."/>
        </authorList>
    </citation>
    <scope>NUCLEOTIDE SEQUENCE [LARGE SCALE GENOMIC DNA]</scope>
    <source>
        <strain evidence="2 3">IC-1</strain>
    </source>
</reference>
<dbReference type="EMBL" id="BLZH01000003">
    <property type="protein sequence ID" value="GFP53679.1"/>
    <property type="molecule type" value="Genomic_DNA"/>
</dbReference>
<gene>
    <name evidence="2" type="ORF">TASIC1_0003005700</name>
</gene>
<proteinExistence type="predicted"/>
<dbReference type="Proteomes" id="UP000517252">
    <property type="component" value="Unassembled WGS sequence"/>
</dbReference>
<protein>
    <submittedName>
        <fullName evidence="2">Uncharacterized protein</fullName>
    </submittedName>
</protein>
<sequence length="202" mass="21242">MQATPKRLQIRPPALTVPNGFGFSMPSGGVPVALAPGSALQVPYPPTGPLQNCSGASNGVPSGLNRLRAAGERTLLGESRDRGAANGAAKNSELRRAQDSLSPAAAGVDENGLTFAARRGSQRGAGRSRRRFWGSSGRGPCAMDAMHVGRQGKNCWPNIQTSYDPPGCWRAKGADEAPPLRADWPAALPHSAPRYRSLLLPR</sequence>
<evidence type="ECO:0000313" key="2">
    <source>
        <dbReference type="EMBL" id="GFP53679.1"/>
    </source>
</evidence>
<feature type="region of interest" description="Disordered" evidence="1">
    <location>
        <begin position="76"/>
        <end position="140"/>
    </location>
</feature>
<accession>A0A6V8QNA1</accession>